<proteinExistence type="predicted"/>
<protein>
    <submittedName>
        <fullName evidence="3">Glycosyltransferase family 4 protein</fullName>
    </submittedName>
</protein>
<dbReference type="PANTHER" id="PTHR46401:SF2">
    <property type="entry name" value="GLYCOSYLTRANSFERASE WBBK-RELATED"/>
    <property type="match status" value="1"/>
</dbReference>
<evidence type="ECO:0000256" key="1">
    <source>
        <dbReference type="ARBA" id="ARBA00022679"/>
    </source>
</evidence>
<dbReference type="InterPro" id="IPR028098">
    <property type="entry name" value="Glyco_trans_4-like_N"/>
</dbReference>
<evidence type="ECO:0000313" key="4">
    <source>
        <dbReference type="Proteomes" id="UP000309594"/>
    </source>
</evidence>
<evidence type="ECO:0000259" key="2">
    <source>
        <dbReference type="Pfam" id="PF13439"/>
    </source>
</evidence>
<dbReference type="GO" id="GO:0016757">
    <property type="term" value="F:glycosyltransferase activity"/>
    <property type="evidence" value="ECO:0007669"/>
    <property type="project" value="UniProtKB-ARBA"/>
</dbReference>
<dbReference type="CDD" id="cd03794">
    <property type="entry name" value="GT4_WbuB-like"/>
    <property type="match status" value="1"/>
</dbReference>
<reference evidence="3 4" key="1">
    <citation type="submission" date="2019-04" db="EMBL/GenBank/DDBJ databases">
        <title>Pedobacter sp. RP-1-16 sp. nov., isolated from Arctic soil.</title>
        <authorList>
            <person name="Dahal R.H."/>
            <person name="Kim D.-U."/>
        </authorList>
    </citation>
    <scope>NUCLEOTIDE SEQUENCE [LARGE SCALE GENOMIC DNA]</scope>
    <source>
        <strain evidence="3 4">RP-1-16</strain>
    </source>
</reference>
<keyword evidence="1 3" id="KW-0808">Transferase</keyword>
<dbReference type="PANTHER" id="PTHR46401">
    <property type="entry name" value="GLYCOSYLTRANSFERASE WBBK-RELATED"/>
    <property type="match status" value="1"/>
</dbReference>
<dbReference type="Proteomes" id="UP000309594">
    <property type="component" value="Unassembled WGS sequence"/>
</dbReference>
<dbReference type="AlphaFoldDB" id="A0A4V5PBS3"/>
<feature type="domain" description="Glycosyltransferase subfamily 4-like N-terminal" evidence="2">
    <location>
        <begin position="28"/>
        <end position="213"/>
    </location>
</feature>
<accession>A0A4V5PBS3</accession>
<dbReference type="Gene3D" id="3.40.50.2000">
    <property type="entry name" value="Glycogen Phosphorylase B"/>
    <property type="match status" value="2"/>
</dbReference>
<dbReference type="EMBL" id="SWDX01000011">
    <property type="protein sequence ID" value="TKC56956.1"/>
    <property type="molecule type" value="Genomic_DNA"/>
</dbReference>
<dbReference type="GO" id="GO:0009103">
    <property type="term" value="P:lipopolysaccharide biosynthetic process"/>
    <property type="evidence" value="ECO:0007669"/>
    <property type="project" value="TreeGrafter"/>
</dbReference>
<name>A0A4V5PBS3_9SPHI</name>
<organism evidence="3 4">
    <name type="scientific">Pedobacter hiemivivus</name>
    <dbReference type="NCBI Taxonomy" id="2530454"/>
    <lineage>
        <taxon>Bacteria</taxon>
        <taxon>Pseudomonadati</taxon>
        <taxon>Bacteroidota</taxon>
        <taxon>Sphingobacteriia</taxon>
        <taxon>Sphingobacteriales</taxon>
        <taxon>Sphingobacteriaceae</taxon>
        <taxon>Pedobacter</taxon>
    </lineage>
</organism>
<gene>
    <name evidence="3" type="ORF">FBD94_22425</name>
</gene>
<evidence type="ECO:0000313" key="3">
    <source>
        <dbReference type="EMBL" id="TKC56956.1"/>
    </source>
</evidence>
<dbReference type="SUPFAM" id="SSF53756">
    <property type="entry name" value="UDP-Glycosyltransferase/glycogen phosphorylase"/>
    <property type="match status" value="1"/>
</dbReference>
<dbReference type="Pfam" id="PF13439">
    <property type="entry name" value="Glyco_transf_4"/>
    <property type="match status" value="1"/>
</dbReference>
<sequence>MKNILTRILIVNCVYDPEPVVSAQLGKSLAEKLSNEGHSVSVIAPFPSRPFGFSFNGTVKKKGIDKEVVNDQLTVYRLPSFTYPKSGIFGRLLESISFGWAAFKYVRRNSENIDTVYMNTWPLFGQFGVAVACKTKKIKYLMHIQDVYPESLTNRLPRLFSKAVNLFLFPLEKYSVHNASRVIVISKKMQAYIASTRNIPENSIDVVLNWQDHDAFEAYKDYWNPGKLTFMYLGNIGAVSGLNFVLSAFIKTGLDAKLIVAGNGTKKQECVEIAKENPKVDIEFWEVPTGKVAMTQSHAHVLLLPLIKGAAGSSIPSKLPAYMFSARPILACVDSDSDTFNAIAEANCGWVGAPEDVEWLRKTMISASKLKITELQELGNNGRNYCLSNFSKEINLQKLVTSISDA</sequence>
<comment type="caution">
    <text evidence="3">The sequence shown here is derived from an EMBL/GenBank/DDBJ whole genome shotgun (WGS) entry which is preliminary data.</text>
</comment>